<feature type="region of interest" description="Disordered" evidence="2">
    <location>
        <begin position="391"/>
        <end position="441"/>
    </location>
</feature>
<sequence length="552" mass="62764">MKNACICIKHFKDEDIVGLEKFKSGWTRHVSLGLNAVPCIHVKKKSMSETSQNVEETVYNIEETAHNVEETEFEEFQTIPNNDCPEANAGEADEGNLTQFNKCRTCYRDYKFDLDEEDPFAEANSMLLFRIEVICGVWLSKIKGGPRYMCPDCQLSLKNAIEFREKVISTEVMLTQGRPVCDKPAVEVESVATETGIAKKRTLRQGAEPCINPGNETQIRKTLLAELLADAEETDMAPENTESTPSYDRYNTGNATEPDVVSPPPIEDTAYLQTISHEDCPEADADEVEADENQESHQFNKCRTCYRDYDFDSNAEDPFDKANSVMLFRIEVICGVWLSNIEGGPRFMCPDCQLSLKNAIDFREMVISTEVMLTQGRPVCDNPEDQIELDSIETDQRTSVPEWPNDSVSDKMAEDDEDDGDEDTRYEDIYDASPSPVRSHCSNKMDHMEIIETAEENINPTRTEVSVGRGAKFYDELLNEVLGQDKVKPEMSKLEIKAGKPAKEQPKLRKMKIQEIRQDYNDDDSKFVVFEKKNKSKAKKSKKTHKEVEKKY</sequence>
<proteinExistence type="predicted"/>
<evidence type="ECO:0000256" key="1">
    <source>
        <dbReference type="PROSITE-ProRule" id="PRU01263"/>
    </source>
</evidence>
<reference evidence="4 5" key="1">
    <citation type="journal article" date="2007" name="Nature">
        <title>Evolution of genes and genomes on the Drosophila phylogeny.</title>
        <authorList>
            <consortium name="Drosophila 12 Genomes Consortium"/>
            <person name="Clark A.G."/>
            <person name="Eisen M.B."/>
            <person name="Smith D.R."/>
            <person name="Bergman C.M."/>
            <person name="Oliver B."/>
            <person name="Markow T.A."/>
            <person name="Kaufman T.C."/>
            <person name="Kellis M."/>
            <person name="Gelbart W."/>
            <person name="Iyer V.N."/>
            <person name="Pollard D.A."/>
            <person name="Sackton T.B."/>
            <person name="Larracuente A.M."/>
            <person name="Singh N.D."/>
            <person name="Abad J.P."/>
            <person name="Abt D.N."/>
            <person name="Adryan B."/>
            <person name="Aguade M."/>
            <person name="Akashi H."/>
            <person name="Anderson W.W."/>
            <person name="Aquadro C.F."/>
            <person name="Ardell D.H."/>
            <person name="Arguello R."/>
            <person name="Artieri C.G."/>
            <person name="Barbash D.A."/>
            <person name="Barker D."/>
            <person name="Barsanti P."/>
            <person name="Batterham P."/>
            <person name="Batzoglou S."/>
            <person name="Begun D."/>
            <person name="Bhutkar A."/>
            <person name="Blanco E."/>
            <person name="Bosak S.A."/>
            <person name="Bradley R.K."/>
            <person name="Brand A.D."/>
            <person name="Brent M.R."/>
            <person name="Brooks A.N."/>
            <person name="Brown R.H."/>
            <person name="Butlin R.K."/>
            <person name="Caggese C."/>
            <person name="Calvi B.R."/>
            <person name="Bernardo de Carvalho A."/>
            <person name="Caspi A."/>
            <person name="Castrezana S."/>
            <person name="Celniker S.E."/>
            <person name="Chang J.L."/>
            <person name="Chapple C."/>
            <person name="Chatterji S."/>
            <person name="Chinwalla A."/>
            <person name="Civetta A."/>
            <person name="Clifton S.W."/>
            <person name="Comeron J.M."/>
            <person name="Costello J.C."/>
            <person name="Coyne J.A."/>
            <person name="Daub J."/>
            <person name="David R.G."/>
            <person name="Delcher A.L."/>
            <person name="Delehaunty K."/>
            <person name="Do C.B."/>
            <person name="Ebling H."/>
            <person name="Edwards K."/>
            <person name="Eickbush T."/>
            <person name="Evans J.D."/>
            <person name="Filipski A."/>
            <person name="Findeiss S."/>
            <person name="Freyhult E."/>
            <person name="Fulton L."/>
            <person name="Fulton R."/>
            <person name="Garcia A.C."/>
            <person name="Gardiner A."/>
            <person name="Garfield D.A."/>
            <person name="Garvin B.E."/>
            <person name="Gibson G."/>
            <person name="Gilbert D."/>
            <person name="Gnerre S."/>
            <person name="Godfrey J."/>
            <person name="Good R."/>
            <person name="Gotea V."/>
            <person name="Gravely B."/>
            <person name="Greenberg A.J."/>
            <person name="Griffiths-Jones S."/>
            <person name="Gross S."/>
            <person name="Guigo R."/>
            <person name="Gustafson E.A."/>
            <person name="Haerty W."/>
            <person name="Hahn M.W."/>
            <person name="Halligan D.L."/>
            <person name="Halpern A.L."/>
            <person name="Halter G.M."/>
            <person name="Han M.V."/>
            <person name="Heger A."/>
            <person name="Hillier L."/>
            <person name="Hinrichs A.S."/>
            <person name="Holmes I."/>
            <person name="Hoskins R.A."/>
            <person name="Hubisz M.J."/>
            <person name="Hultmark D."/>
            <person name="Huntley M.A."/>
            <person name="Jaffe D.B."/>
            <person name="Jagadeeshan S."/>
            <person name="Jeck W.R."/>
            <person name="Johnson J."/>
            <person name="Jones C.D."/>
            <person name="Jordan W.C."/>
            <person name="Karpen G.H."/>
            <person name="Kataoka E."/>
            <person name="Keightley P.D."/>
            <person name="Kheradpour P."/>
            <person name="Kirkness E.F."/>
            <person name="Koerich L.B."/>
            <person name="Kristiansen K."/>
            <person name="Kudrna D."/>
            <person name="Kulathinal R.J."/>
            <person name="Kumar S."/>
            <person name="Kwok R."/>
            <person name="Lander E."/>
            <person name="Langley C.H."/>
            <person name="Lapoint R."/>
            <person name="Lazzaro B.P."/>
            <person name="Lee S.J."/>
            <person name="Levesque L."/>
            <person name="Li R."/>
            <person name="Lin C.F."/>
            <person name="Lin M.F."/>
            <person name="Lindblad-Toh K."/>
            <person name="Llopart A."/>
            <person name="Long M."/>
            <person name="Low L."/>
            <person name="Lozovsky E."/>
            <person name="Lu J."/>
            <person name="Luo M."/>
            <person name="Machado C.A."/>
            <person name="Makalowski W."/>
            <person name="Marzo M."/>
            <person name="Matsuda M."/>
            <person name="Matzkin L."/>
            <person name="McAllister B."/>
            <person name="McBride C.S."/>
            <person name="McKernan B."/>
            <person name="McKernan K."/>
            <person name="Mendez-Lago M."/>
            <person name="Minx P."/>
            <person name="Mollenhauer M.U."/>
            <person name="Montooth K."/>
            <person name="Mount S.M."/>
            <person name="Mu X."/>
            <person name="Myers E."/>
            <person name="Negre B."/>
            <person name="Newfeld S."/>
            <person name="Nielsen R."/>
            <person name="Noor M.A."/>
            <person name="O'Grady P."/>
            <person name="Pachter L."/>
            <person name="Papaceit M."/>
            <person name="Parisi M.J."/>
            <person name="Parisi M."/>
            <person name="Parts L."/>
            <person name="Pedersen J.S."/>
            <person name="Pesole G."/>
            <person name="Phillippy A.M."/>
            <person name="Ponting C.P."/>
            <person name="Pop M."/>
            <person name="Porcelli D."/>
            <person name="Powell J.R."/>
            <person name="Prohaska S."/>
            <person name="Pruitt K."/>
            <person name="Puig M."/>
            <person name="Quesneville H."/>
            <person name="Ram K.R."/>
            <person name="Rand D."/>
            <person name="Rasmussen M.D."/>
            <person name="Reed L.K."/>
            <person name="Reenan R."/>
            <person name="Reily A."/>
            <person name="Remington K.A."/>
            <person name="Rieger T.T."/>
            <person name="Ritchie M.G."/>
            <person name="Robin C."/>
            <person name="Rogers Y.H."/>
            <person name="Rohde C."/>
            <person name="Rozas J."/>
            <person name="Rubenfield M.J."/>
            <person name="Ruiz A."/>
            <person name="Russo S."/>
            <person name="Salzberg S.L."/>
            <person name="Sanchez-Gracia A."/>
            <person name="Saranga D.J."/>
            <person name="Sato H."/>
            <person name="Schaeffer S.W."/>
            <person name="Schatz M.C."/>
            <person name="Schlenke T."/>
            <person name="Schwartz R."/>
            <person name="Segarra C."/>
            <person name="Singh R.S."/>
            <person name="Sirot L."/>
            <person name="Sirota M."/>
            <person name="Sisneros N.B."/>
            <person name="Smith C.D."/>
            <person name="Smith T.F."/>
            <person name="Spieth J."/>
            <person name="Stage D.E."/>
            <person name="Stark A."/>
            <person name="Stephan W."/>
            <person name="Strausberg R.L."/>
            <person name="Strempel S."/>
            <person name="Sturgill D."/>
            <person name="Sutton G."/>
            <person name="Sutton G.G."/>
            <person name="Tao W."/>
            <person name="Teichmann S."/>
            <person name="Tobari Y.N."/>
            <person name="Tomimura Y."/>
            <person name="Tsolas J.M."/>
            <person name="Valente V.L."/>
            <person name="Venter E."/>
            <person name="Venter J.C."/>
            <person name="Vicario S."/>
            <person name="Vieira F.G."/>
            <person name="Vilella A.J."/>
            <person name="Villasante A."/>
            <person name="Walenz B."/>
            <person name="Wang J."/>
            <person name="Wasserman M."/>
            <person name="Watts T."/>
            <person name="Wilson D."/>
            <person name="Wilson R.K."/>
            <person name="Wing R.A."/>
            <person name="Wolfner M.F."/>
            <person name="Wong A."/>
            <person name="Wong G.K."/>
            <person name="Wu C.I."/>
            <person name="Wu G."/>
            <person name="Yamamoto D."/>
            <person name="Yang H.P."/>
            <person name="Yang S.P."/>
            <person name="Yorke J.A."/>
            <person name="Yoshida K."/>
            <person name="Zdobnov E."/>
            <person name="Zhang P."/>
            <person name="Zhang Y."/>
            <person name="Zimin A.V."/>
            <person name="Baldwin J."/>
            <person name="Abdouelleil A."/>
            <person name="Abdulkadir J."/>
            <person name="Abebe A."/>
            <person name="Abera B."/>
            <person name="Abreu J."/>
            <person name="Acer S.C."/>
            <person name="Aftuck L."/>
            <person name="Alexander A."/>
            <person name="An P."/>
            <person name="Anderson E."/>
            <person name="Anderson S."/>
            <person name="Arachi H."/>
            <person name="Azer M."/>
            <person name="Bachantsang P."/>
            <person name="Barry A."/>
            <person name="Bayul T."/>
            <person name="Berlin A."/>
            <person name="Bessette D."/>
            <person name="Bloom T."/>
            <person name="Blye J."/>
            <person name="Boguslavskiy L."/>
            <person name="Bonnet C."/>
            <person name="Boukhgalter B."/>
            <person name="Bourzgui I."/>
            <person name="Brown A."/>
            <person name="Cahill P."/>
            <person name="Channer S."/>
            <person name="Cheshatsang Y."/>
            <person name="Chuda L."/>
            <person name="Citroen M."/>
            <person name="Collymore A."/>
            <person name="Cooke P."/>
            <person name="Costello M."/>
            <person name="D'Aco K."/>
            <person name="Daza R."/>
            <person name="De Haan G."/>
            <person name="DeGray S."/>
            <person name="DeMaso C."/>
            <person name="Dhargay N."/>
            <person name="Dooley K."/>
            <person name="Dooley E."/>
            <person name="Doricent M."/>
            <person name="Dorje P."/>
            <person name="Dorjee K."/>
            <person name="Dupes A."/>
            <person name="Elong R."/>
            <person name="Falk J."/>
            <person name="Farina A."/>
            <person name="Faro S."/>
            <person name="Ferguson D."/>
            <person name="Fisher S."/>
            <person name="Foley C.D."/>
            <person name="Franke A."/>
            <person name="Friedrich D."/>
            <person name="Gadbois L."/>
            <person name="Gearin G."/>
            <person name="Gearin C.R."/>
            <person name="Giannoukos G."/>
            <person name="Goode T."/>
            <person name="Graham J."/>
            <person name="Grandbois E."/>
            <person name="Grewal S."/>
            <person name="Gyaltsen K."/>
            <person name="Hafez N."/>
            <person name="Hagos B."/>
            <person name="Hall J."/>
            <person name="Henson C."/>
            <person name="Hollinger A."/>
            <person name="Honan T."/>
            <person name="Huard M.D."/>
            <person name="Hughes L."/>
            <person name="Hurhula B."/>
            <person name="Husby M.E."/>
            <person name="Kamat A."/>
            <person name="Kanga B."/>
            <person name="Kashin S."/>
            <person name="Khazanovich D."/>
            <person name="Kisner P."/>
            <person name="Lance K."/>
            <person name="Lara M."/>
            <person name="Lee W."/>
            <person name="Lennon N."/>
            <person name="Letendre F."/>
            <person name="LeVine R."/>
            <person name="Lipovsky A."/>
            <person name="Liu X."/>
            <person name="Liu J."/>
            <person name="Liu S."/>
            <person name="Lokyitsang T."/>
            <person name="Lokyitsang Y."/>
            <person name="Lubonja R."/>
            <person name="Lui A."/>
            <person name="MacDonald P."/>
            <person name="Magnisalis V."/>
            <person name="Maru K."/>
            <person name="Matthews C."/>
            <person name="McCusker W."/>
            <person name="McDonough S."/>
            <person name="Mehta T."/>
            <person name="Meldrim J."/>
            <person name="Meneus L."/>
            <person name="Mihai O."/>
            <person name="Mihalev A."/>
            <person name="Mihova T."/>
            <person name="Mittelman R."/>
            <person name="Mlenga V."/>
            <person name="Montmayeur A."/>
            <person name="Mulrain L."/>
            <person name="Navidi A."/>
            <person name="Naylor J."/>
            <person name="Negash T."/>
            <person name="Nguyen T."/>
            <person name="Nguyen N."/>
            <person name="Nicol R."/>
            <person name="Norbu C."/>
            <person name="Norbu N."/>
            <person name="Novod N."/>
            <person name="O'Neill B."/>
            <person name="Osman S."/>
            <person name="Markiewicz E."/>
            <person name="Oyono O.L."/>
            <person name="Patti C."/>
            <person name="Phunkhang P."/>
            <person name="Pierre F."/>
            <person name="Priest M."/>
            <person name="Raghuraman S."/>
            <person name="Rege F."/>
            <person name="Reyes R."/>
            <person name="Rise C."/>
            <person name="Rogov P."/>
            <person name="Ross K."/>
            <person name="Ryan E."/>
            <person name="Settipalli S."/>
            <person name="Shea T."/>
            <person name="Sherpa N."/>
            <person name="Shi L."/>
            <person name="Shih D."/>
            <person name="Sparrow T."/>
            <person name="Spaulding J."/>
            <person name="Stalker J."/>
            <person name="Stange-Thomann N."/>
            <person name="Stavropoulos S."/>
            <person name="Stone C."/>
            <person name="Strader C."/>
            <person name="Tesfaye S."/>
            <person name="Thomson T."/>
            <person name="Thoulutsang Y."/>
            <person name="Thoulutsang D."/>
            <person name="Topham K."/>
            <person name="Topping I."/>
            <person name="Tsamla T."/>
            <person name="Vassiliev H."/>
            <person name="Vo A."/>
            <person name="Wangchuk T."/>
            <person name="Wangdi T."/>
            <person name="Weiand M."/>
            <person name="Wilkinson J."/>
            <person name="Wilson A."/>
            <person name="Yadav S."/>
            <person name="Young G."/>
            <person name="Yu Q."/>
            <person name="Zembek L."/>
            <person name="Zhong D."/>
            <person name="Zimmer A."/>
            <person name="Zwirko Z."/>
            <person name="Jaffe D.B."/>
            <person name="Alvarez P."/>
            <person name="Brockman W."/>
            <person name="Butler J."/>
            <person name="Chin C."/>
            <person name="Gnerre S."/>
            <person name="Grabherr M."/>
            <person name="Kleber M."/>
            <person name="Mauceli E."/>
            <person name="MacCallum I."/>
        </authorList>
    </citation>
    <scope>NUCLEOTIDE SEQUENCE [LARGE SCALE GENOMIC DNA]</scope>
    <source>
        <strain evidence="5">MSH-3 / Tucson 14011-0111.49</strain>
    </source>
</reference>
<dbReference type="Proteomes" id="UP000008744">
    <property type="component" value="Unassembled WGS sequence"/>
</dbReference>
<evidence type="ECO:0000259" key="3">
    <source>
        <dbReference type="PROSITE" id="PS51915"/>
    </source>
</evidence>
<feature type="compositionally biased region" description="Polar residues" evidence="2">
    <location>
        <begin position="240"/>
        <end position="255"/>
    </location>
</feature>
<keyword evidence="1" id="KW-0863">Zinc-finger</keyword>
<dbReference type="eggNOG" id="KOG1721">
    <property type="taxonomic scope" value="Eukaryota"/>
</dbReference>
<dbReference type="OrthoDB" id="4327074at2759"/>
<keyword evidence="1" id="KW-0862">Zinc</keyword>
<feature type="binding site" evidence="1">
    <location>
        <position position="106"/>
    </location>
    <ligand>
        <name>Zn(2+)</name>
        <dbReference type="ChEBI" id="CHEBI:29105"/>
    </ligand>
</feature>
<accession>B4GLG7</accession>
<feature type="binding site" evidence="1">
    <location>
        <position position="153"/>
    </location>
    <ligand>
        <name>Zn(2+)</name>
        <dbReference type="ChEBI" id="CHEBI:29105"/>
    </ligand>
</feature>
<dbReference type="PROSITE" id="PS51915">
    <property type="entry name" value="ZAD"/>
    <property type="match status" value="2"/>
</dbReference>
<feature type="domain" description="ZAD" evidence="3">
    <location>
        <begin position="300"/>
        <end position="376"/>
    </location>
</feature>
<dbReference type="PhylomeDB" id="B4GLG7"/>
<dbReference type="SMART" id="SM00868">
    <property type="entry name" value="zf-AD"/>
    <property type="match status" value="2"/>
</dbReference>
<gene>
    <name evidence="4" type="primary">Dper\GL12035</name>
    <name evidence="4" type="ORF">Dper_GL12035</name>
</gene>
<dbReference type="GO" id="GO:0008270">
    <property type="term" value="F:zinc ion binding"/>
    <property type="evidence" value="ECO:0007669"/>
    <property type="project" value="UniProtKB-UniRule"/>
</dbReference>
<evidence type="ECO:0000256" key="2">
    <source>
        <dbReference type="SAM" id="MobiDB-lite"/>
    </source>
</evidence>
<dbReference type="HOGENOM" id="CLU_493706_0_0_1"/>
<dbReference type="InterPro" id="IPR012934">
    <property type="entry name" value="Znf_AD"/>
</dbReference>
<dbReference type="AlphaFoldDB" id="B4GLG7"/>
<organism evidence="5">
    <name type="scientific">Drosophila persimilis</name>
    <name type="common">Fruit fly</name>
    <dbReference type="NCBI Taxonomy" id="7234"/>
    <lineage>
        <taxon>Eukaryota</taxon>
        <taxon>Metazoa</taxon>
        <taxon>Ecdysozoa</taxon>
        <taxon>Arthropoda</taxon>
        <taxon>Hexapoda</taxon>
        <taxon>Insecta</taxon>
        <taxon>Pterygota</taxon>
        <taxon>Neoptera</taxon>
        <taxon>Endopterygota</taxon>
        <taxon>Diptera</taxon>
        <taxon>Brachycera</taxon>
        <taxon>Muscomorpha</taxon>
        <taxon>Ephydroidea</taxon>
        <taxon>Drosophilidae</taxon>
        <taxon>Drosophila</taxon>
        <taxon>Sophophora</taxon>
    </lineage>
</organism>
<feature type="binding site" evidence="1">
    <location>
        <position position="150"/>
    </location>
    <ligand>
        <name>Zn(2+)</name>
        <dbReference type="ChEBI" id="CHEBI:29105"/>
    </ligand>
</feature>
<feature type="compositionally biased region" description="Acidic residues" evidence="2">
    <location>
        <begin position="413"/>
        <end position="425"/>
    </location>
</feature>
<feature type="binding site" evidence="1">
    <location>
        <position position="352"/>
    </location>
    <ligand>
        <name>Zn(2+)</name>
        <dbReference type="ChEBI" id="CHEBI:29105"/>
    </ligand>
</feature>
<feature type="binding site" evidence="1">
    <location>
        <position position="103"/>
    </location>
    <ligand>
        <name>Zn(2+)</name>
        <dbReference type="ChEBI" id="CHEBI:29105"/>
    </ligand>
</feature>
<dbReference type="OMA" id="IEGGPRF"/>
<feature type="binding site" evidence="1">
    <location>
        <position position="349"/>
    </location>
    <ligand>
        <name>Zn(2+)</name>
        <dbReference type="ChEBI" id="CHEBI:29105"/>
    </ligand>
</feature>
<feature type="region of interest" description="Disordered" evidence="2">
    <location>
        <begin position="232"/>
        <end position="265"/>
    </location>
</feature>
<dbReference type="EMBL" id="CH479185">
    <property type="protein sequence ID" value="EDW38391.1"/>
    <property type="molecule type" value="Genomic_DNA"/>
</dbReference>
<name>B4GLG7_DROPE</name>
<keyword evidence="1" id="KW-0479">Metal-binding</keyword>
<dbReference type="GO" id="GO:0005634">
    <property type="term" value="C:nucleus"/>
    <property type="evidence" value="ECO:0007669"/>
    <property type="project" value="InterPro"/>
</dbReference>
<evidence type="ECO:0000313" key="4">
    <source>
        <dbReference type="EMBL" id="EDW38391.1"/>
    </source>
</evidence>
<feature type="binding site" evidence="1">
    <location>
        <position position="302"/>
    </location>
    <ligand>
        <name>Zn(2+)</name>
        <dbReference type="ChEBI" id="CHEBI:29105"/>
    </ligand>
</feature>
<keyword evidence="5" id="KW-1185">Reference proteome</keyword>
<feature type="domain" description="ZAD" evidence="3">
    <location>
        <begin position="101"/>
        <end position="177"/>
    </location>
</feature>
<protein>
    <submittedName>
        <fullName evidence="4">GL12035</fullName>
    </submittedName>
</protein>
<evidence type="ECO:0000313" key="5">
    <source>
        <dbReference type="Proteomes" id="UP000008744"/>
    </source>
</evidence>
<feature type="binding site" evidence="1">
    <location>
        <position position="305"/>
    </location>
    <ligand>
        <name>Zn(2+)</name>
        <dbReference type="ChEBI" id="CHEBI:29105"/>
    </ligand>
</feature>
<dbReference type="Pfam" id="PF07776">
    <property type="entry name" value="zf-AD"/>
    <property type="match status" value="2"/>
</dbReference>